<dbReference type="PANTHER" id="PTHR11803:SF58">
    <property type="entry name" value="PROTEIN HMF1-RELATED"/>
    <property type="match status" value="1"/>
</dbReference>
<dbReference type="FunFam" id="3.30.1330.40:FF:000001">
    <property type="entry name" value="L-PSP family endoribonuclease"/>
    <property type="match status" value="1"/>
</dbReference>
<dbReference type="InterPro" id="IPR035959">
    <property type="entry name" value="RutC-like_sf"/>
</dbReference>
<evidence type="ECO:0000256" key="1">
    <source>
        <dbReference type="ARBA" id="ARBA00010552"/>
    </source>
</evidence>
<dbReference type="AlphaFoldDB" id="A0A382F7X2"/>
<dbReference type="Gene3D" id="3.30.1330.40">
    <property type="entry name" value="RutC-like"/>
    <property type="match status" value="1"/>
</dbReference>
<organism evidence="2">
    <name type="scientific">marine metagenome</name>
    <dbReference type="NCBI Taxonomy" id="408172"/>
    <lineage>
        <taxon>unclassified sequences</taxon>
        <taxon>metagenomes</taxon>
        <taxon>ecological metagenomes</taxon>
    </lineage>
</organism>
<dbReference type="SUPFAM" id="SSF55298">
    <property type="entry name" value="YjgF-like"/>
    <property type="match status" value="1"/>
</dbReference>
<reference evidence="2" key="1">
    <citation type="submission" date="2018-05" db="EMBL/GenBank/DDBJ databases">
        <authorList>
            <person name="Lanie J.A."/>
            <person name="Ng W.-L."/>
            <person name="Kazmierczak K.M."/>
            <person name="Andrzejewski T.M."/>
            <person name="Davidsen T.M."/>
            <person name="Wayne K.J."/>
            <person name="Tettelin H."/>
            <person name="Glass J.I."/>
            <person name="Rusch D."/>
            <person name="Podicherti R."/>
            <person name="Tsui H.-C.T."/>
            <person name="Winkler M.E."/>
        </authorList>
    </citation>
    <scope>NUCLEOTIDE SEQUENCE</scope>
</reference>
<dbReference type="GO" id="GO:0005829">
    <property type="term" value="C:cytosol"/>
    <property type="evidence" value="ECO:0007669"/>
    <property type="project" value="TreeGrafter"/>
</dbReference>
<accession>A0A382F7X2</accession>
<dbReference type="Pfam" id="PF01042">
    <property type="entry name" value="Ribonuc_L-PSP"/>
    <property type="match status" value="1"/>
</dbReference>
<comment type="similarity">
    <text evidence="1">Belongs to the RutC family.</text>
</comment>
<evidence type="ECO:0000313" key="2">
    <source>
        <dbReference type="EMBL" id="SVB58177.1"/>
    </source>
</evidence>
<dbReference type="PANTHER" id="PTHR11803">
    <property type="entry name" value="2-IMINOBUTANOATE/2-IMINOPROPANOATE DEAMINASE RIDA"/>
    <property type="match status" value="1"/>
</dbReference>
<proteinExistence type="inferred from homology"/>
<dbReference type="CDD" id="cd00448">
    <property type="entry name" value="YjgF_YER057c_UK114_family"/>
    <property type="match status" value="1"/>
</dbReference>
<gene>
    <name evidence="2" type="ORF">METZ01_LOCUS211031</name>
</gene>
<protein>
    <submittedName>
        <fullName evidence="2">Uncharacterized protein</fullName>
    </submittedName>
</protein>
<sequence length="113" mass="11600">MPAGDLLFVSGQVGIVEVDTVDGPVAGSLAEGGVEAQAAQALVNLRTQVEANGATMDQVVKTTVFLTDMGNFAAINEIYCKAFGDHRPARSCVAVAALPIGALFEVEAVVHVS</sequence>
<name>A0A382F7X2_9ZZZZ</name>
<dbReference type="GO" id="GO:0019239">
    <property type="term" value="F:deaminase activity"/>
    <property type="evidence" value="ECO:0007669"/>
    <property type="project" value="TreeGrafter"/>
</dbReference>
<dbReference type="InterPro" id="IPR006175">
    <property type="entry name" value="YjgF/YER057c/UK114"/>
</dbReference>
<dbReference type="EMBL" id="UINC01048079">
    <property type="protein sequence ID" value="SVB58177.1"/>
    <property type="molecule type" value="Genomic_DNA"/>
</dbReference>